<proteinExistence type="predicted"/>
<dbReference type="Gene3D" id="1.10.10.10">
    <property type="entry name" value="Winged helix-like DNA-binding domain superfamily/Winged helix DNA-binding domain"/>
    <property type="match status" value="1"/>
</dbReference>
<name>X1U1Z6_9ZZZZ</name>
<comment type="caution">
    <text evidence="2">The sequence shown here is derived from an EMBL/GenBank/DDBJ whole genome shotgun (WGS) entry which is preliminary data.</text>
</comment>
<gene>
    <name evidence="2" type="ORF">S12H4_54595</name>
</gene>
<evidence type="ECO:0000256" key="1">
    <source>
        <dbReference type="SAM" id="MobiDB-lite"/>
    </source>
</evidence>
<dbReference type="AlphaFoldDB" id="X1U1Z6"/>
<organism evidence="2">
    <name type="scientific">marine sediment metagenome</name>
    <dbReference type="NCBI Taxonomy" id="412755"/>
    <lineage>
        <taxon>unclassified sequences</taxon>
        <taxon>metagenomes</taxon>
        <taxon>ecological metagenomes</taxon>
    </lineage>
</organism>
<feature type="compositionally biased region" description="Low complexity" evidence="1">
    <location>
        <begin position="81"/>
        <end position="90"/>
    </location>
</feature>
<reference evidence="2" key="1">
    <citation type="journal article" date="2014" name="Front. Microbiol.">
        <title>High frequency of phylogenetically diverse reductive dehalogenase-homologous genes in deep subseafloor sedimentary metagenomes.</title>
        <authorList>
            <person name="Kawai M."/>
            <person name="Futagami T."/>
            <person name="Toyoda A."/>
            <person name="Takaki Y."/>
            <person name="Nishi S."/>
            <person name="Hori S."/>
            <person name="Arai W."/>
            <person name="Tsubouchi T."/>
            <person name="Morono Y."/>
            <person name="Uchiyama I."/>
            <person name="Ito T."/>
            <person name="Fujiyama A."/>
            <person name="Inagaki F."/>
            <person name="Takami H."/>
        </authorList>
    </citation>
    <scope>NUCLEOTIDE SEQUENCE</scope>
    <source>
        <strain evidence="2">Expedition CK06-06</strain>
    </source>
</reference>
<protein>
    <submittedName>
        <fullName evidence="2">Uncharacterized protein</fullName>
    </submittedName>
</protein>
<dbReference type="InterPro" id="IPR036388">
    <property type="entry name" value="WH-like_DNA-bd_sf"/>
</dbReference>
<sequence length="107" mass="11741">TFGWHEPIAAASLSELAAATGLARSTIIATVAQLEAFGVILVHREQLHTHTDAINLYCLRMANAGDNDIWQSMPRRDAPRHQLPLPLRPQGTTRAAPHNLTQGDETR</sequence>
<feature type="non-terminal residue" evidence="2">
    <location>
        <position position="1"/>
    </location>
</feature>
<dbReference type="EMBL" id="BARW01034914">
    <property type="protein sequence ID" value="GAJ11519.1"/>
    <property type="molecule type" value="Genomic_DNA"/>
</dbReference>
<accession>X1U1Z6</accession>
<feature type="region of interest" description="Disordered" evidence="1">
    <location>
        <begin position="70"/>
        <end position="107"/>
    </location>
</feature>
<evidence type="ECO:0000313" key="2">
    <source>
        <dbReference type="EMBL" id="GAJ11519.1"/>
    </source>
</evidence>